<dbReference type="PRINTS" id="PR00080">
    <property type="entry name" value="SDRFAMILY"/>
</dbReference>
<protein>
    <submittedName>
        <fullName evidence="5">SDR family oxidoreductase</fullName>
    </submittedName>
</protein>
<evidence type="ECO:0000256" key="1">
    <source>
        <dbReference type="ARBA" id="ARBA00006484"/>
    </source>
</evidence>
<gene>
    <name evidence="5" type="ORF">ACFQKB_18980</name>
</gene>
<dbReference type="PRINTS" id="PR00081">
    <property type="entry name" value="GDHRDH"/>
</dbReference>
<organism evidence="5 6">
    <name type="scientific">Actinomadura yumaensis</name>
    <dbReference type="NCBI Taxonomy" id="111807"/>
    <lineage>
        <taxon>Bacteria</taxon>
        <taxon>Bacillati</taxon>
        <taxon>Actinomycetota</taxon>
        <taxon>Actinomycetes</taxon>
        <taxon>Streptosporangiales</taxon>
        <taxon>Thermomonosporaceae</taxon>
        <taxon>Actinomadura</taxon>
    </lineage>
</organism>
<dbReference type="PANTHER" id="PTHR24322">
    <property type="entry name" value="PKSB"/>
    <property type="match status" value="1"/>
</dbReference>
<name>A0ABW2CL43_9ACTN</name>
<dbReference type="CDD" id="cd05233">
    <property type="entry name" value="SDR_c"/>
    <property type="match status" value="1"/>
</dbReference>
<reference evidence="6" key="1">
    <citation type="journal article" date="2019" name="Int. J. Syst. Evol. Microbiol.">
        <title>The Global Catalogue of Microorganisms (GCM) 10K type strain sequencing project: providing services to taxonomists for standard genome sequencing and annotation.</title>
        <authorList>
            <consortium name="The Broad Institute Genomics Platform"/>
            <consortium name="The Broad Institute Genome Sequencing Center for Infectious Disease"/>
            <person name="Wu L."/>
            <person name="Ma J."/>
        </authorList>
    </citation>
    <scope>NUCLEOTIDE SEQUENCE [LARGE SCALE GENOMIC DNA]</scope>
    <source>
        <strain evidence="6">JCM 3369</strain>
    </source>
</reference>
<dbReference type="InterPro" id="IPR057326">
    <property type="entry name" value="KR_dom"/>
</dbReference>
<feature type="domain" description="Ketoreductase" evidence="4">
    <location>
        <begin position="17"/>
        <end position="196"/>
    </location>
</feature>
<evidence type="ECO:0000313" key="6">
    <source>
        <dbReference type="Proteomes" id="UP001596380"/>
    </source>
</evidence>
<keyword evidence="6" id="KW-1185">Reference proteome</keyword>
<dbReference type="SMART" id="SM00822">
    <property type="entry name" value="PKS_KR"/>
    <property type="match status" value="1"/>
</dbReference>
<proteinExistence type="inferred from homology"/>
<comment type="caution">
    <text evidence="5">The sequence shown here is derived from an EMBL/GenBank/DDBJ whole genome shotgun (WGS) entry which is preliminary data.</text>
</comment>
<dbReference type="Proteomes" id="UP001596380">
    <property type="component" value="Unassembled WGS sequence"/>
</dbReference>
<evidence type="ECO:0000313" key="5">
    <source>
        <dbReference type="EMBL" id="MFC6881848.1"/>
    </source>
</evidence>
<sequence>MRRPPVPPEPPVARPGAVVAITGGARGIGRAAAEAFARRGARVCVGDRDAAAVERAGSELGVLAAPVDVTDRASFAAFLDRVRDEAGPLDVLVNNAGIMPLGPFLDEPDAVGDATLDVNVRGLVHGMRLALPGMVERGRGHVVNVASMAGKLPLPGMAVYNASKYAAVGLSAAVREEVAGTGVTVSAVLPTAVRTGLTEGVRLGGGLPTVDPERVAEAIVRSCVTRRAEYPVPGWLAAVQPVLGVTPEPVVRAVRRLMDGDRAYRQRFGTRGDHDRRVAEQAALRGGRGEVSR</sequence>
<comment type="similarity">
    <text evidence="1 3">Belongs to the short-chain dehydrogenases/reductases (SDR) family.</text>
</comment>
<dbReference type="NCBIfam" id="NF005878">
    <property type="entry name" value="PRK07825.1"/>
    <property type="match status" value="1"/>
</dbReference>
<accession>A0ABW2CL43</accession>
<keyword evidence="2" id="KW-0560">Oxidoreductase</keyword>
<evidence type="ECO:0000256" key="3">
    <source>
        <dbReference type="RuleBase" id="RU000363"/>
    </source>
</evidence>
<dbReference type="InterPro" id="IPR002347">
    <property type="entry name" value="SDR_fam"/>
</dbReference>
<dbReference type="SUPFAM" id="SSF51735">
    <property type="entry name" value="NAD(P)-binding Rossmann-fold domains"/>
    <property type="match status" value="1"/>
</dbReference>
<dbReference type="Gene3D" id="3.40.50.720">
    <property type="entry name" value="NAD(P)-binding Rossmann-like Domain"/>
    <property type="match status" value="1"/>
</dbReference>
<dbReference type="Pfam" id="PF00106">
    <property type="entry name" value="adh_short"/>
    <property type="match status" value="1"/>
</dbReference>
<evidence type="ECO:0000259" key="4">
    <source>
        <dbReference type="SMART" id="SM00822"/>
    </source>
</evidence>
<dbReference type="RefSeq" id="WP_378042197.1">
    <property type="nucleotide sequence ID" value="NZ_JBHSXE010000001.1"/>
</dbReference>
<dbReference type="PANTHER" id="PTHR24322:SF736">
    <property type="entry name" value="RETINOL DEHYDROGENASE 10"/>
    <property type="match status" value="1"/>
</dbReference>
<evidence type="ECO:0000256" key="2">
    <source>
        <dbReference type="ARBA" id="ARBA00023002"/>
    </source>
</evidence>
<dbReference type="InterPro" id="IPR036291">
    <property type="entry name" value="NAD(P)-bd_dom_sf"/>
</dbReference>
<dbReference type="InterPro" id="IPR020904">
    <property type="entry name" value="Sc_DH/Rdtase_CS"/>
</dbReference>
<dbReference type="PROSITE" id="PS00061">
    <property type="entry name" value="ADH_SHORT"/>
    <property type="match status" value="1"/>
</dbReference>
<dbReference type="EMBL" id="JBHSXS010000010">
    <property type="protein sequence ID" value="MFC6881848.1"/>
    <property type="molecule type" value="Genomic_DNA"/>
</dbReference>